<comment type="caution">
    <text evidence="2">The sequence shown here is derived from an EMBL/GenBank/DDBJ whole genome shotgun (WGS) entry which is preliminary data.</text>
</comment>
<reference evidence="2 3" key="1">
    <citation type="submission" date="2016-12" db="EMBL/GenBank/DDBJ databases">
        <title>The draft genome sequence of Actinophytocola xinjiangensis.</title>
        <authorList>
            <person name="Wang W."/>
            <person name="Yuan L."/>
        </authorList>
    </citation>
    <scope>NUCLEOTIDE SEQUENCE [LARGE SCALE GENOMIC DNA]</scope>
    <source>
        <strain evidence="2 3">CGMCC 4.4663</strain>
    </source>
</reference>
<accession>A0A7Z0WIW0</accession>
<dbReference type="EMBL" id="MSIF01000012">
    <property type="protein sequence ID" value="OLF08352.1"/>
    <property type="molecule type" value="Genomic_DNA"/>
</dbReference>
<dbReference type="Pfam" id="PF10823">
    <property type="entry name" value="DUF2568"/>
    <property type="match status" value="1"/>
</dbReference>
<feature type="transmembrane region" description="Helical" evidence="1">
    <location>
        <begin position="35"/>
        <end position="56"/>
    </location>
</feature>
<evidence type="ECO:0000313" key="2">
    <source>
        <dbReference type="EMBL" id="OLF08352.1"/>
    </source>
</evidence>
<dbReference type="InterPro" id="IPR021214">
    <property type="entry name" value="DUF2568"/>
</dbReference>
<gene>
    <name evidence="2" type="ORF">BLA60_23270</name>
</gene>
<name>A0A7Z0WIW0_9PSEU</name>
<evidence type="ECO:0000313" key="3">
    <source>
        <dbReference type="Proteomes" id="UP000185696"/>
    </source>
</evidence>
<feature type="transmembrane region" description="Helical" evidence="1">
    <location>
        <begin position="93"/>
        <end position="111"/>
    </location>
</feature>
<keyword evidence="1" id="KW-0472">Membrane</keyword>
<feature type="transmembrane region" description="Helical" evidence="1">
    <location>
        <begin position="63"/>
        <end position="87"/>
    </location>
</feature>
<evidence type="ECO:0008006" key="4">
    <source>
        <dbReference type="Google" id="ProtNLM"/>
    </source>
</evidence>
<evidence type="ECO:0000256" key="1">
    <source>
        <dbReference type="SAM" id="Phobius"/>
    </source>
</evidence>
<dbReference type="Proteomes" id="UP000185696">
    <property type="component" value="Unassembled WGS sequence"/>
</dbReference>
<keyword evidence="3" id="KW-1185">Reference proteome</keyword>
<proteinExistence type="predicted"/>
<sequence length="116" mass="11921">MNNAVRWSNDILAFVLELGALGALCYWGFATGSTVLTKLLLGLGAPLLAAVAWGLFAAPKATFAVPLVAVLVVKAAVFGAAALALYVRGHRTLAIGFAVVVVVNTVIVTIARANES</sequence>
<keyword evidence="1" id="KW-1133">Transmembrane helix</keyword>
<feature type="transmembrane region" description="Helical" evidence="1">
    <location>
        <begin position="12"/>
        <end position="29"/>
    </location>
</feature>
<organism evidence="2 3">
    <name type="scientific">Actinophytocola xinjiangensis</name>
    <dbReference type="NCBI Taxonomy" id="485602"/>
    <lineage>
        <taxon>Bacteria</taxon>
        <taxon>Bacillati</taxon>
        <taxon>Actinomycetota</taxon>
        <taxon>Actinomycetes</taxon>
        <taxon>Pseudonocardiales</taxon>
        <taxon>Pseudonocardiaceae</taxon>
    </lineage>
</organism>
<protein>
    <recommendedName>
        <fullName evidence="4">DUF2568 domain-containing protein</fullName>
    </recommendedName>
</protein>
<dbReference type="AlphaFoldDB" id="A0A7Z0WIW0"/>
<keyword evidence="1" id="KW-0812">Transmembrane</keyword>
<dbReference type="RefSeq" id="WP_075135094.1">
    <property type="nucleotide sequence ID" value="NZ_MSIF01000012.1"/>
</dbReference>